<dbReference type="STRING" id="988821.SAMN05421867_11172"/>
<dbReference type="Pfam" id="PF02609">
    <property type="entry name" value="Exonuc_VII_S"/>
    <property type="match status" value="1"/>
</dbReference>
<gene>
    <name evidence="6" type="primary">xseB</name>
    <name evidence="8" type="ORF">SAMN05421867_11172</name>
</gene>
<feature type="compositionally biased region" description="Low complexity" evidence="7">
    <location>
        <begin position="99"/>
        <end position="109"/>
    </location>
</feature>
<feature type="compositionally biased region" description="Low complexity" evidence="7">
    <location>
        <begin position="11"/>
        <end position="30"/>
    </location>
</feature>
<dbReference type="GO" id="GO:0009318">
    <property type="term" value="C:exodeoxyribonuclease VII complex"/>
    <property type="evidence" value="ECO:0007669"/>
    <property type="project" value="UniProtKB-UniRule"/>
</dbReference>
<dbReference type="NCBIfam" id="TIGR01280">
    <property type="entry name" value="xseB"/>
    <property type="match status" value="1"/>
</dbReference>
<reference evidence="8 9" key="1">
    <citation type="submission" date="2016-10" db="EMBL/GenBank/DDBJ databases">
        <authorList>
            <person name="de Groot N.N."/>
        </authorList>
    </citation>
    <scope>NUCLEOTIDE SEQUENCE [LARGE SCALE GENOMIC DNA]</scope>
    <source>
        <strain evidence="8 9">CGMCC 4.6945</strain>
    </source>
</reference>
<evidence type="ECO:0000256" key="5">
    <source>
        <dbReference type="ARBA" id="ARBA00022839"/>
    </source>
</evidence>
<dbReference type="HAMAP" id="MF_00337">
    <property type="entry name" value="Exonuc_7_S"/>
    <property type="match status" value="1"/>
</dbReference>
<evidence type="ECO:0000256" key="6">
    <source>
        <dbReference type="HAMAP-Rule" id="MF_00337"/>
    </source>
</evidence>
<comment type="subcellular location">
    <subcellularLocation>
        <location evidence="6">Cytoplasm</location>
    </subcellularLocation>
</comment>
<dbReference type="PANTHER" id="PTHR34137">
    <property type="entry name" value="EXODEOXYRIBONUCLEASE 7 SMALL SUBUNIT"/>
    <property type="match status" value="1"/>
</dbReference>
<dbReference type="OrthoDB" id="5244334at2"/>
<feature type="region of interest" description="Disordered" evidence="7">
    <location>
        <begin position="1"/>
        <end position="40"/>
    </location>
</feature>
<organism evidence="8 9">
    <name type="scientific">Cellulomonas marina</name>
    <dbReference type="NCBI Taxonomy" id="988821"/>
    <lineage>
        <taxon>Bacteria</taxon>
        <taxon>Bacillati</taxon>
        <taxon>Actinomycetota</taxon>
        <taxon>Actinomycetes</taxon>
        <taxon>Micrococcales</taxon>
        <taxon>Cellulomonadaceae</taxon>
        <taxon>Cellulomonas</taxon>
    </lineage>
</organism>
<dbReference type="GO" id="GO:0006308">
    <property type="term" value="P:DNA catabolic process"/>
    <property type="evidence" value="ECO:0007669"/>
    <property type="project" value="UniProtKB-UniRule"/>
</dbReference>
<sequence length="116" mass="11823">MTAVSAQPEPAGGAADRGLGTDTGTDTGTGPAPHADVAGLSYEEARDGLVAVVARLEAGAGSLEESMALWERGEALAARCQQWLDGARERLAQVRRADAAAPGAAPAGVLDEERQR</sequence>
<dbReference type="PANTHER" id="PTHR34137:SF1">
    <property type="entry name" value="EXODEOXYRIBONUCLEASE 7 SMALL SUBUNIT"/>
    <property type="match status" value="1"/>
</dbReference>
<evidence type="ECO:0000313" key="8">
    <source>
        <dbReference type="EMBL" id="SFB25087.1"/>
    </source>
</evidence>
<comment type="function">
    <text evidence="6">Bidirectionally degrades single-stranded DNA into large acid-insoluble oligonucleotides, which are then degraded further into small acid-soluble oligonucleotides.</text>
</comment>
<dbReference type="NCBIfam" id="NF002139">
    <property type="entry name" value="PRK00977.1-3"/>
    <property type="match status" value="1"/>
</dbReference>
<evidence type="ECO:0000256" key="1">
    <source>
        <dbReference type="ARBA" id="ARBA00009998"/>
    </source>
</evidence>
<accession>A0A1I0ZI55</accession>
<evidence type="ECO:0000256" key="7">
    <source>
        <dbReference type="SAM" id="MobiDB-lite"/>
    </source>
</evidence>
<dbReference type="Proteomes" id="UP000199012">
    <property type="component" value="Unassembled WGS sequence"/>
</dbReference>
<dbReference type="AlphaFoldDB" id="A0A1I0ZI55"/>
<dbReference type="Gene3D" id="1.10.287.1040">
    <property type="entry name" value="Exonuclease VII, small subunit"/>
    <property type="match status" value="1"/>
</dbReference>
<comment type="similarity">
    <text evidence="1 6">Belongs to the XseB family.</text>
</comment>
<keyword evidence="9" id="KW-1185">Reference proteome</keyword>
<proteinExistence type="inferred from homology"/>
<name>A0A1I0ZI55_9CELL</name>
<keyword evidence="4 6" id="KW-0378">Hydrolase</keyword>
<comment type="subunit">
    <text evidence="6">Heterooligomer composed of large and small subunits.</text>
</comment>
<comment type="catalytic activity">
    <reaction evidence="6">
        <text>Exonucleolytic cleavage in either 5'- to 3'- or 3'- to 5'-direction to yield nucleoside 5'-phosphates.</text>
        <dbReference type="EC" id="3.1.11.6"/>
    </reaction>
</comment>
<evidence type="ECO:0000256" key="4">
    <source>
        <dbReference type="ARBA" id="ARBA00022801"/>
    </source>
</evidence>
<evidence type="ECO:0000313" key="9">
    <source>
        <dbReference type="Proteomes" id="UP000199012"/>
    </source>
</evidence>
<feature type="region of interest" description="Disordered" evidence="7">
    <location>
        <begin position="97"/>
        <end position="116"/>
    </location>
</feature>
<dbReference type="GO" id="GO:0008855">
    <property type="term" value="F:exodeoxyribonuclease VII activity"/>
    <property type="evidence" value="ECO:0007669"/>
    <property type="project" value="UniProtKB-UniRule"/>
</dbReference>
<dbReference type="EC" id="3.1.11.6" evidence="6"/>
<dbReference type="InterPro" id="IPR003761">
    <property type="entry name" value="Exonuc_VII_S"/>
</dbReference>
<protein>
    <recommendedName>
        <fullName evidence="6">Exodeoxyribonuclease 7 small subunit</fullName>
        <ecNumber evidence="6">3.1.11.6</ecNumber>
    </recommendedName>
    <alternativeName>
        <fullName evidence="6">Exodeoxyribonuclease VII small subunit</fullName>
        <shortName evidence="6">Exonuclease VII small subunit</shortName>
    </alternativeName>
</protein>
<dbReference type="InterPro" id="IPR037004">
    <property type="entry name" value="Exonuc_VII_ssu_sf"/>
</dbReference>
<dbReference type="SUPFAM" id="SSF116842">
    <property type="entry name" value="XseB-like"/>
    <property type="match status" value="1"/>
</dbReference>
<keyword evidence="3 6" id="KW-0540">Nuclease</keyword>
<dbReference type="GO" id="GO:0005829">
    <property type="term" value="C:cytosol"/>
    <property type="evidence" value="ECO:0007669"/>
    <property type="project" value="TreeGrafter"/>
</dbReference>
<evidence type="ECO:0000256" key="3">
    <source>
        <dbReference type="ARBA" id="ARBA00022722"/>
    </source>
</evidence>
<keyword evidence="2 6" id="KW-0963">Cytoplasm</keyword>
<keyword evidence="5 6" id="KW-0269">Exonuclease</keyword>
<evidence type="ECO:0000256" key="2">
    <source>
        <dbReference type="ARBA" id="ARBA00022490"/>
    </source>
</evidence>
<dbReference type="EMBL" id="FOKA01000011">
    <property type="protein sequence ID" value="SFB25087.1"/>
    <property type="molecule type" value="Genomic_DNA"/>
</dbReference>